<organism evidence="1 2">
    <name type="scientific">Arctium lappa</name>
    <name type="common">Greater burdock</name>
    <name type="synonym">Lappa major</name>
    <dbReference type="NCBI Taxonomy" id="4217"/>
    <lineage>
        <taxon>Eukaryota</taxon>
        <taxon>Viridiplantae</taxon>
        <taxon>Streptophyta</taxon>
        <taxon>Embryophyta</taxon>
        <taxon>Tracheophyta</taxon>
        <taxon>Spermatophyta</taxon>
        <taxon>Magnoliopsida</taxon>
        <taxon>eudicotyledons</taxon>
        <taxon>Gunneridae</taxon>
        <taxon>Pentapetalae</taxon>
        <taxon>asterids</taxon>
        <taxon>campanulids</taxon>
        <taxon>Asterales</taxon>
        <taxon>Asteraceae</taxon>
        <taxon>Carduoideae</taxon>
        <taxon>Cardueae</taxon>
        <taxon>Arctiinae</taxon>
        <taxon>Arctium</taxon>
    </lineage>
</organism>
<proteinExistence type="predicted"/>
<evidence type="ECO:0000313" key="1">
    <source>
        <dbReference type="EMBL" id="KAI3736421.1"/>
    </source>
</evidence>
<evidence type="ECO:0000313" key="2">
    <source>
        <dbReference type="Proteomes" id="UP001055879"/>
    </source>
</evidence>
<reference evidence="1 2" key="2">
    <citation type="journal article" date="2022" name="Mol. Ecol. Resour.">
        <title>The genomes of chicory, endive, great burdock and yacon provide insights into Asteraceae paleo-polyploidization history and plant inulin production.</title>
        <authorList>
            <person name="Fan W."/>
            <person name="Wang S."/>
            <person name="Wang H."/>
            <person name="Wang A."/>
            <person name="Jiang F."/>
            <person name="Liu H."/>
            <person name="Zhao H."/>
            <person name="Xu D."/>
            <person name="Zhang Y."/>
        </authorList>
    </citation>
    <scope>NUCLEOTIDE SEQUENCE [LARGE SCALE GENOMIC DNA]</scope>
    <source>
        <strain evidence="2">cv. Niubang</strain>
    </source>
</reference>
<accession>A0ACB9CQA5</accession>
<comment type="caution">
    <text evidence="1">The sequence shown here is derived from an EMBL/GenBank/DDBJ whole genome shotgun (WGS) entry which is preliminary data.</text>
</comment>
<name>A0ACB9CQA5_ARCLA</name>
<keyword evidence="2" id="KW-1185">Reference proteome</keyword>
<dbReference type="EMBL" id="CM042050">
    <property type="protein sequence ID" value="KAI3736421.1"/>
    <property type="molecule type" value="Genomic_DNA"/>
</dbReference>
<protein>
    <submittedName>
        <fullName evidence="1">Uncharacterized protein</fullName>
    </submittedName>
</protein>
<sequence>MCRFGRAYGGGGAVSLLKSMHWRIVSLFQADFKAVEFGSTKDNGGLYIPLCHLEFEEYIGWDILGRSGAVQYRNGLWFVLGSPSRDVAALGYFVRDLGQSSLISGFDNILSCKLKGCIKPLIVV</sequence>
<dbReference type="Proteomes" id="UP001055879">
    <property type="component" value="Linkage Group LG04"/>
</dbReference>
<reference evidence="2" key="1">
    <citation type="journal article" date="2022" name="Mol. Ecol. Resour.">
        <title>The genomes of chicory, endive, great burdock and yacon provide insights into Asteraceae palaeo-polyploidization history and plant inulin production.</title>
        <authorList>
            <person name="Fan W."/>
            <person name="Wang S."/>
            <person name="Wang H."/>
            <person name="Wang A."/>
            <person name="Jiang F."/>
            <person name="Liu H."/>
            <person name="Zhao H."/>
            <person name="Xu D."/>
            <person name="Zhang Y."/>
        </authorList>
    </citation>
    <scope>NUCLEOTIDE SEQUENCE [LARGE SCALE GENOMIC DNA]</scope>
    <source>
        <strain evidence="2">cv. Niubang</strain>
    </source>
</reference>
<gene>
    <name evidence="1" type="ORF">L6452_15962</name>
</gene>